<dbReference type="RefSeq" id="XP_016608579.1">
    <property type="nucleotide sequence ID" value="XM_016753086.1"/>
</dbReference>
<accession>A0A0L0HI43</accession>
<dbReference type="Proteomes" id="UP000053201">
    <property type="component" value="Unassembled WGS sequence"/>
</dbReference>
<dbReference type="SUPFAM" id="SSF53474">
    <property type="entry name" value="alpha/beta-Hydrolases"/>
    <property type="match status" value="1"/>
</dbReference>
<dbReference type="PROSITE" id="PS01173">
    <property type="entry name" value="LIPASE_GDXG_HIS"/>
    <property type="match status" value="1"/>
</dbReference>
<dbReference type="InterPro" id="IPR013094">
    <property type="entry name" value="AB_hydrolase_3"/>
</dbReference>
<dbReference type="InParanoid" id="A0A0L0HI43"/>
<evidence type="ECO:0000256" key="3">
    <source>
        <dbReference type="SAM" id="MobiDB-lite"/>
    </source>
</evidence>
<evidence type="ECO:0000259" key="4">
    <source>
        <dbReference type="Pfam" id="PF07859"/>
    </source>
</evidence>
<dbReference type="STRING" id="645134.A0A0L0HI43"/>
<dbReference type="OrthoDB" id="408631at2759"/>
<dbReference type="InterPro" id="IPR050300">
    <property type="entry name" value="GDXG_lipolytic_enzyme"/>
</dbReference>
<dbReference type="GeneID" id="27688276"/>
<dbReference type="Pfam" id="PF07859">
    <property type="entry name" value="Abhydrolase_3"/>
    <property type="match status" value="1"/>
</dbReference>
<dbReference type="OMA" id="PATHRAM"/>
<proteinExistence type="inferred from homology"/>
<evidence type="ECO:0000313" key="6">
    <source>
        <dbReference type="Proteomes" id="UP000053201"/>
    </source>
</evidence>
<feature type="region of interest" description="Disordered" evidence="3">
    <location>
        <begin position="1"/>
        <end position="26"/>
    </location>
</feature>
<gene>
    <name evidence="5" type="ORF">SPPG_04848</name>
</gene>
<dbReference type="Gene3D" id="3.40.50.1820">
    <property type="entry name" value="alpha/beta hydrolase"/>
    <property type="match status" value="1"/>
</dbReference>
<comment type="similarity">
    <text evidence="1">Belongs to the 'GDXG' lipolytic enzyme family.</text>
</comment>
<dbReference type="GO" id="GO:0016787">
    <property type="term" value="F:hydrolase activity"/>
    <property type="evidence" value="ECO:0007669"/>
    <property type="project" value="UniProtKB-KW"/>
</dbReference>
<sequence length="437" mass="48287">MSNDTEVEDSLTPIDAPTIPASPPPTRTERLRVLLTILPLVASTTLKHLTIGPPYPTWPLKLHLIQQLVRNATEISMKKAAKGHDPQSPLSKETLVRRAVASRTRGETLLTQMKLDPKRVDIRPWSLDRTIVDRSVWTTRTELDGCLSWEGVLEGEWVQWIGSGARDSGGVVLYLHGGAYYMLSPRTHRMTTSRISRVTGCRVLAIDYRLAPEYAYPAALHDAVMAYHHLTHDLHIPPSKILVMGDSAGGGLTMSLLVWLKQFGAKESLPGGAAMFSPWLDLSNTSGPSWTDAKFDYLPPQTTVPPTDPYNPAIMYAGGRDLYDPIMSPLWADPEILQGLPPILIQSGSIECLASDSIALSRILPPRNATIQLYTGMPHVFVAFPFLNETRAAYSELDRFVADVLSGRFVGRGLVWVGRKGPWEERIELSSGIKAKL</sequence>
<dbReference type="PANTHER" id="PTHR48081:SF8">
    <property type="entry name" value="ALPHA_BETA HYDROLASE FOLD-3 DOMAIN-CONTAINING PROTEIN-RELATED"/>
    <property type="match status" value="1"/>
</dbReference>
<feature type="domain" description="Alpha/beta hydrolase fold-3" evidence="4">
    <location>
        <begin position="172"/>
        <end position="382"/>
    </location>
</feature>
<dbReference type="AlphaFoldDB" id="A0A0L0HI43"/>
<dbReference type="eggNOG" id="KOG1515">
    <property type="taxonomic scope" value="Eukaryota"/>
</dbReference>
<keyword evidence="6" id="KW-1185">Reference proteome</keyword>
<evidence type="ECO:0000313" key="5">
    <source>
        <dbReference type="EMBL" id="KND00540.1"/>
    </source>
</evidence>
<evidence type="ECO:0000256" key="1">
    <source>
        <dbReference type="ARBA" id="ARBA00010515"/>
    </source>
</evidence>
<dbReference type="InterPro" id="IPR029058">
    <property type="entry name" value="AB_hydrolase_fold"/>
</dbReference>
<dbReference type="VEuPathDB" id="FungiDB:SPPG_04848"/>
<dbReference type="InterPro" id="IPR002168">
    <property type="entry name" value="Lipase_GDXG_HIS_AS"/>
</dbReference>
<keyword evidence="2" id="KW-0378">Hydrolase</keyword>
<reference evidence="5 6" key="1">
    <citation type="submission" date="2009-08" db="EMBL/GenBank/DDBJ databases">
        <title>The Genome Sequence of Spizellomyces punctatus strain DAOM BR117.</title>
        <authorList>
            <consortium name="The Broad Institute Genome Sequencing Platform"/>
            <person name="Russ C."/>
            <person name="Cuomo C."/>
            <person name="Shea T."/>
            <person name="Young S.K."/>
            <person name="Zeng Q."/>
            <person name="Koehrsen M."/>
            <person name="Haas B."/>
            <person name="Borodovsky M."/>
            <person name="Guigo R."/>
            <person name="Alvarado L."/>
            <person name="Berlin A."/>
            <person name="Bochicchio J."/>
            <person name="Borenstein D."/>
            <person name="Chapman S."/>
            <person name="Chen Z."/>
            <person name="Engels R."/>
            <person name="Freedman E."/>
            <person name="Gellesch M."/>
            <person name="Goldberg J."/>
            <person name="Griggs A."/>
            <person name="Gujja S."/>
            <person name="Heiman D."/>
            <person name="Hepburn T."/>
            <person name="Howarth C."/>
            <person name="Jen D."/>
            <person name="Larson L."/>
            <person name="Lewis B."/>
            <person name="Mehta T."/>
            <person name="Park D."/>
            <person name="Pearson M."/>
            <person name="Roberts A."/>
            <person name="Saif S."/>
            <person name="Shenoy N."/>
            <person name="Sisk P."/>
            <person name="Stolte C."/>
            <person name="Sykes S."/>
            <person name="Thomson T."/>
            <person name="Walk T."/>
            <person name="White J."/>
            <person name="Yandava C."/>
            <person name="Burger G."/>
            <person name="Gray M.W."/>
            <person name="Holland P.W.H."/>
            <person name="King N."/>
            <person name="Lang F.B.F."/>
            <person name="Roger A.J."/>
            <person name="Ruiz-Trillo I."/>
            <person name="Lander E."/>
            <person name="Nusbaum C."/>
        </authorList>
    </citation>
    <scope>NUCLEOTIDE SEQUENCE [LARGE SCALE GENOMIC DNA]</scope>
    <source>
        <strain evidence="5 6">DAOM BR117</strain>
    </source>
</reference>
<evidence type="ECO:0000256" key="2">
    <source>
        <dbReference type="ARBA" id="ARBA00022801"/>
    </source>
</evidence>
<dbReference type="PANTHER" id="PTHR48081">
    <property type="entry name" value="AB HYDROLASE SUPERFAMILY PROTEIN C4A8.06C"/>
    <property type="match status" value="1"/>
</dbReference>
<organism evidence="5 6">
    <name type="scientific">Spizellomyces punctatus (strain DAOM BR117)</name>
    <dbReference type="NCBI Taxonomy" id="645134"/>
    <lineage>
        <taxon>Eukaryota</taxon>
        <taxon>Fungi</taxon>
        <taxon>Fungi incertae sedis</taxon>
        <taxon>Chytridiomycota</taxon>
        <taxon>Chytridiomycota incertae sedis</taxon>
        <taxon>Chytridiomycetes</taxon>
        <taxon>Spizellomycetales</taxon>
        <taxon>Spizellomycetaceae</taxon>
        <taxon>Spizellomyces</taxon>
    </lineage>
</organism>
<name>A0A0L0HI43_SPIPD</name>
<protein>
    <recommendedName>
        <fullName evidence="4">Alpha/beta hydrolase fold-3 domain-containing protein</fullName>
    </recommendedName>
</protein>
<dbReference type="EMBL" id="KQ257456">
    <property type="protein sequence ID" value="KND00540.1"/>
    <property type="molecule type" value="Genomic_DNA"/>
</dbReference>